<evidence type="ECO:0000259" key="1">
    <source>
        <dbReference type="Pfam" id="PF01370"/>
    </source>
</evidence>
<dbReference type="Gene3D" id="3.40.50.720">
    <property type="entry name" value="NAD(P)-binding Rossmann-like Domain"/>
    <property type="match status" value="1"/>
</dbReference>
<dbReference type="Proteomes" id="UP001226434">
    <property type="component" value="Unassembled WGS sequence"/>
</dbReference>
<dbReference type="InterPro" id="IPR051783">
    <property type="entry name" value="NAD(P)-dependent_oxidoreduct"/>
</dbReference>
<dbReference type="EMBL" id="JASBRG010000005">
    <property type="protein sequence ID" value="MDI3319812.1"/>
    <property type="molecule type" value="Genomic_DNA"/>
</dbReference>
<dbReference type="RefSeq" id="WP_282333914.1">
    <property type="nucleotide sequence ID" value="NZ_JASBRG010000005.1"/>
</dbReference>
<accession>A0ABT6RB63</accession>
<dbReference type="Pfam" id="PF01370">
    <property type="entry name" value="Epimerase"/>
    <property type="match status" value="1"/>
</dbReference>
<organism evidence="2 3">
    <name type="scientific">Pinibacter soli</name>
    <dbReference type="NCBI Taxonomy" id="3044211"/>
    <lineage>
        <taxon>Bacteria</taxon>
        <taxon>Pseudomonadati</taxon>
        <taxon>Bacteroidota</taxon>
        <taxon>Chitinophagia</taxon>
        <taxon>Chitinophagales</taxon>
        <taxon>Chitinophagaceae</taxon>
        <taxon>Pinibacter</taxon>
    </lineage>
</organism>
<evidence type="ECO:0000313" key="3">
    <source>
        <dbReference type="Proteomes" id="UP001226434"/>
    </source>
</evidence>
<evidence type="ECO:0000313" key="2">
    <source>
        <dbReference type="EMBL" id="MDI3319812.1"/>
    </source>
</evidence>
<dbReference type="InterPro" id="IPR036291">
    <property type="entry name" value="NAD(P)-bd_dom_sf"/>
</dbReference>
<feature type="domain" description="NAD-dependent epimerase/dehydratase" evidence="1">
    <location>
        <begin position="3"/>
        <end position="231"/>
    </location>
</feature>
<dbReference type="InterPro" id="IPR001509">
    <property type="entry name" value="Epimerase_deHydtase"/>
</dbReference>
<name>A0ABT6RB63_9BACT</name>
<comment type="caution">
    <text evidence="2">The sequence shown here is derived from an EMBL/GenBank/DDBJ whole genome shotgun (WGS) entry which is preliminary data.</text>
</comment>
<dbReference type="SUPFAM" id="SSF51735">
    <property type="entry name" value="NAD(P)-binding Rossmann-fold domains"/>
    <property type="match status" value="1"/>
</dbReference>
<keyword evidence="3" id="KW-1185">Reference proteome</keyword>
<proteinExistence type="predicted"/>
<dbReference type="PANTHER" id="PTHR48079">
    <property type="entry name" value="PROTEIN YEEZ"/>
    <property type="match status" value="1"/>
</dbReference>
<reference evidence="2 3" key="1">
    <citation type="submission" date="2023-05" db="EMBL/GenBank/DDBJ databases">
        <title>Genome sequence of Pinibacter sp. MAH-24.</title>
        <authorList>
            <person name="Huq M.A."/>
        </authorList>
    </citation>
    <scope>NUCLEOTIDE SEQUENCE [LARGE SCALE GENOMIC DNA]</scope>
    <source>
        <strain evidence="2 3">MAH-24</strain>
    </source>
</reference>
<gene>
    <name evidence="2" type="ORF">QJ048_08515</name>
</gene>
<protein>
    <submittedName>
        <fullName evidence="2">NAD-dependent epimerase/dehydratase family protein</fullName>
    </submittedName>
</protein>
<dbReference type="PANTHER" id="PTHR48079:SF6">
    <property type="entry name" value="NAD(P)-BINDING DOMAIN-CONTAINING PROTEIN-RELATED"/>
    <property type="match status" value="1"/>
</dbReference>
<sequence length="329" mass="36020">MKILVTGASGYLGNKLANKLAGLGNEVHALVRSSSSIHFLQHPHIKIFKGDILDKEGLMTAMHGCTQVYHAAAKVGAWAKDPAVFYDVNVEGTMNVLDAARALGVEKTIFTSTSGVIGPTLNKPLEENDSRQIDFVIDYDLSKKQAEDIVAAYAKEGMNVVTVSPSKVYGPGNVSHSLTANAIIATFLQKRITFIPSPGNNCVCFAFADDVVAGHILAMEKGRSGERYILGGINISYYDFFHRIRTLAHCRARIIRLSKGTIKTWAGLQEITHKVFGVPVRFPVKSVDHVFSNYTFSSRKAIEELGYSITPLDEALLQTIHFLKSNQHA</sequence>